<comment type="caution">
    <text evidence="2">The sequence shown here is derived from an EMBL/GenBank/DDBJ whole genome shotgun (WGS) entry which is preliminary data.</text>
</comment>
<gene>
    <name evidence="2" type="ORF">EDE15_3420</name>
</gene>
<accession>A0A428MLP8</accession>
<dbReference type="AlphaFoldDB" id="A0A428MLP8"/>
<keyword evidence="1" id="KW-1133">Transmembrane helix</keyword>
<evidence type="ECO:0000313" key="2">
    <source>
        <dbReference type="EMBL" id="RSL17871.1"/>
    </source>
</evidence>
<protein>
    <submittedName>
        <fullName evidence="2">Uncharacterized protein</fullName>
    </submittedName>
</protein>
<feature type="transmembrane region" description="Helical" evidence="1">
    <location>
        <begin position="119"/>
        <end position="138"/>
    </location>
</feature>
<name>A0A428MLP8_9BACT</name>
<feature type="transmembrane region" description="Helical" evidence="1">
    <location>
        <begin position="45"/>
        <end position="66"/>
    </location>
</feature>
<keyword evidence="3" id="KW-1185">Reference proteome</keyword>
<proteinExistence type="predicted"/>
<sequence length="195" mass="22773">MTPQTSNPDLYTHVRVVISIIVGLCITTLLGGFARFVQHPRRERVSILHLGWASSLLLWIIHFWWWEFRLSMVQQWTFANYFFVILYAILFFFLCTLLFPSDLKDYAGYEDYFLSRRKWFFGFLAATFLADVIDTSLKGSAYLHSFGVEYPIRIVANLVICVIAMFTSNRRIQLTLLAVSFLYHLALIALLYSTQ</sequence>
<feature type="transmembrane region" description="Helical" evidence="1">
    <location>
        <begin position="12"/>
        <end position="33"/>
    </location>
</feature>
<evidence type="ECO:0000256" key="1">
    <source>
        <dbReference type="SAM" id="Phobius"/>
    </source>
</evidence>
<feature type="transmembrane region" description="Helical" evidence="1">
    <location>
        <begin position="150"/>
        <end position="167"/>
    </location>
</feature>
<keyword evidence="1" id="KW-0812">Transmembrane</keyword>
<organism evidence="2 3">
    <name type="scientific">Edaphobacter aggregans</name>
    <dbReference type="NCBI Taxonomy" id="570835"/>
    <lineage>
        <taxon>Bacteria</taxon>
        <taxon>Pseudomonadati</taxon>
        <taxon>Acidobacteriota</taxon>
        <taxon>Terriglobia</taxon>
        <taxon>Terriglobales</taxon>
        <taxon>Acidobacteriaceae</taxon>
        <taxon>Edaphobacter</taxon>
    </lineage>
</organism>
<reference evidence="2 3" key="1">
    <citation type="submission" date="2018-12" db="EMBL/GenBank/DDBJ databases">
        <title>Sequencing of bacterial isolates from soil warming experiment in Harvard Forest, Massachusetts, USA.</title>
        <authorList>
            <person name="Deangelis K."/>
        </authorList>
    </citation>
    <scope>NUCLEOTIDE SEQUENCE [LARGE SCALE GENOMIC DNA]</scope>
    <source>
        <strain evidence="2 3">EB153</strain>
    </source>
</reference>
<dbReference type="Proteomes" id="UP000269669">
    <property type="component" value="Unassembled WGS sequence"/>
</dbReference>
<dbReference type="RefSeq" id="WP_125486297.1">
    <property type="nucleotide sequence ID" value="NZ_RSDW01000001.1"/>
</dbReference>
<evidence type="ECO:0000313" key="3">
    <source>
        <dbReference type="Proteomes" id="UP000269669"/>
    </source>
</evidence>
<dbReference type="OrthoDB" id="9803673at2"/>
<keyword evidence="1" id="KW-0472">Membrane</keyword>
<feature type="transmembrane region" description="Helical" evidence="1">
    <location>
        <begin position="174"/>
        <end position="192"/>
    </location>
</feature>
<dbReference type="EMBL" id="RSDW01000001">
    <property type="protein sequence ID" value="RSL17871.1"/>
    <property type="molecule type" value="Genomic_DNA"/>
</dbReference>
<feature type="transmembrane region" description="Helical" evidence="1">
    <location>
        <begin position="78"/>
        <end position="99"/>
    </location>
</feature>